<evidence type="ECO:0000313" key="5">
    <source>
        <dbReference type="Proteomes" id="UP000578686"/>
    </source>
</evidence>
<dbReference type="AlphaFoldDB" id="A0A7X6D059"/>
<keyword evidence="4" id="KW-0121">Carboxypeptidase</keyword>
<comment type="caution">
    <text evidence="4">The sequence shown here is derived from an EMBL/GenBank/DDBJ whole genome shotgun (WGS) entry which is preliminary data.</text>
</comment>
<accession>A0A7X6D059</accession>
<dbReference type="GO" id="GO:0000270">
    <property type="term" value="P:peptidoglycan metabolic process"/>
    <property type="evidence" value="ECO:0007669"/>
    <property type="project" value="TreeGrafter"/>
</dbReference>
<feature type="region of interest" description="Disordered" evidence="3">
    <location>
        <begin position="1"/>
        <end position="79"/>
    </location>
</feature>
<organism evidence="4 5">
    <name type="scientific">Streptomyces lonarensis</name>
    <dbReference type="NCBI Taxonomy" id="700599"/>
    <lineage>
        <taxon>Bacteria</taxon>
        <taxon>Bacillati</taxon>
        <taxon>Actinomycetota</taxon>
        <taxon>Actinomycetes</taxon>
        <taxon>Kitasatosporales</taxon>
        <taxon>Streptomycetaceae</taxon>
        <taxon>Streptomyces</taxon>
    </lineage>
</organism>
<dbReference type="SUPFAM" id="SSF56601">
    <property type="entry name" value="beta-lactamase/transpeptidase-like"/>
    <property type="match status" value="1"/>
</dbReference>
<name>A0A7X6D059_9ACTN</name>
<dbReference type="InterPro" id="IPR000667">
    <property type="entry name" value="Peptidase_S13"/>
</dbReference>
<dbReference type="Pfam" id="PF02113">
    <property type="entry name" value="Peptidase_S13"/>
    <property type="match status" value="2"/>
</dbReference>
<dbReference type="EC" id="3.4.16.4" evidence="4"/>
<keyword evidence="4" id="KW-0645">Protease</keyword>
<sequence>MAAAATVSLAGPWDAGQRTGERAAAVPVEQFDLTDDPGSGEGLPGAGAPPREGDAAPEAAPGRGPSADAVLVPLGPLGGDAPRRADTTALVAALPGLLADPGLGRRPGASVVDLTTGEELFAQRPDVPMAPASTVKLVTAATALHTFGTDHRLATRTVLDSGGRGPDRVVLVGGSDTTLTARDVAQLAADTAEALERRSVTEVAVGYDTERYGGREERHPIGVNDNIAPLTSLMIDAGRLDDSGSGPAPRSADPAADTVALFADELAAAGVTVVDEPVPAEAPNGAERLAHHLSAPLTDLVERILTDSDNDLAEALGRHVAVELGEPTSLKGVGAALTTQLADLGIDVSDVRLVDGSGLDRAGRLTPHALTGLLTAAADPDRPELRPVLTGLPISGFTGTLTGRTTDGGNGLVRAKTGTLTGVNALSGTVVHTDGRVLAFAFLAGDTPGPADAEAALDRAAAALTGRTLAGSGANDPA</sequence>
<dbReference type="PANTHER" id="PTHR30023:SF0">
    <property type="entry name" value="PENICILLIN-SENSITIVE CARBOXYPEPTIDASE A"/>
    <property type="match status" value="1"/>
</dbReference>
<evidence type="ECO:0000256" key="3">
    <source>
        <dbReference type="SAM" id="MobiDB-lite"/>
    </source>
</evidence>
<dbReference type="NCBIfam" id="TIGR00666">
    <property type="entry name" value="PBP4"/>
    <property type="match status" value="1"/>
</dbReference>
<dbReference type="PANTHER" id="PTHR30023">
    <property type="entry name" value="D-ALANYL-D-ALANINE CARBOXYPEPTIDASE"/>
    <property type="match status" value="1"/>
</dbReference>
<dbReference type="InterPro" id="IPR012338">
    <property type="entry name" value="Beta-lactam/transpept-like"/>
</dbReference>
<gene>
    <name evidence="4" type="primary">dacB</name>
    <name evidence="4" type="ORF">HCN56_09285</name>
</gene>
<evidence type="ECO:0000256" key="1">
    <source>
        <dbReference type="ARBA" id="ARBA00006096"/>
    </source>
</evidence>
<dbReference type="EMBL" id="JAAVJD010000050">
    <property type="protein sequence ID" value="NJQ05763.1"/>
    <property type="molecule type" value="Genomic_DNA"/>
</dbReference>
<protein>
    <submittedName>
        <fullName evidence="4">D-alanyl-D-alanine carboxypeptidase/D-alanyl-D-alanine-endopeptidase</fullName>
        <ecNumber evidence="4">3.4.16.4</ecNumber>
    </submittedName>
</protein>
<dbReference type="Gene3D" id="3.40.710.10">
    <property type="entry name" value="DD-peptidase/beta-lactamase superfamily"/>
    <property type="match status" value="2"/>
</dbReference>
<keyword evidence="2 4" id="KW-0378">Hydrolase</keyword>
<keyword evidence="5" id="KW-1185">Reference proteome</keyword>
<comment type="similarity">
    <text evidence="1">Belongs to the peptidase S13 family.</text>
</comment>
<dbReference type="GO" id="GO:0009002">
    <property type="term" value="F:serine-type D-Ala-D-Ala carboxypeptidase activity"/>
    <property type="evidence" value="ECO:0007669"/>
    <property type="project" value="UniProtKB-EC"/>
</dbReference>
<dbReference type="Proteomes" id="UP000578686">
    <property type="component" value="Unassembled WGS sequence"/>
</dbReference>
<dbReference type="GO" id="GO:0006508">
    <property type="term" value="P:proteolysis"/>
    <property type="evidence" value="ECO:0007669"/>
    <property type="project" value="InterPro"/>
</dbReference>
<evidence type="ECO:0000256" key="2">
    <source>
        <dbReference type="ARBA" id="ARBA00022801"/>
    </source>
</evidence>
<evidence type="ECO:0000313" key="4">
    <source>
        <dbReference type="EMBL" id="NJQ05763.1"/>
    </source>
</evidence>
<reference evidence="4 5" key="1">
    <citation type="submission" date="2020-03" db="EMBL/GenBank/DDBJ databases">
        <title>Draft genome of Streptomyces sp. ventii, isolated from the Axial Seamount in the Pacific Ocean, and resequencing of the two type strains Streptomyces lonarensis strain NCL 716 and Streptomyces bohaiensis strain 11A07.</title>
        <authorList>
            <person name="Loughran R.M."/>
            <person name="Pfannmuller K.M."/>
            <person name="Wasson B.J."/>
            <person name="Deadmond M.C."/>
            <person name="Paddock B.E."/>
            <person name="Koyack M.J."/>
            <person name="Gallegos D.A."/>
            <person name="Mitchell E.A."/>
            <person name="Ushijima B."/>
            <person name="Saw J.H."/>
            <person name="Mcphail K.L."/>
            <person name="Videau P."/>
        </authorList>
    </citation>
    <scope>NUCLEOTIDE SEQUENCE [LARGE SCALE GENOMIC DNA]</scope>
    <source>
        <strain evidence="4 5">NCL716</strain>
    </source>
</reference>
<proteinExistence type="inferred from homology"/>
<dbReference type="PRINTS" id="PR00922">
    <property type="entry name" value="DADACBPTASE3"/>
</dbReference>